<sequence length="138" mass="16175">MITIFKAYYDIYEFNGELLKRCTFLDEKNNAIMKDRIYEYLIYVLTGDLYLQKDIDENLEFIRQAENNPNEVYSGGGQGFCWDISAEKVVFYNNEFDEEDGWPDLSCSLSMFKATLLAWNAFLQLSKSIHTELKTVID</sequence>
<dbReference type="KEGG" id="nmus:H7A79_0199"/>
<dbReference type="EMBL" id="CP060414">
    <property type="protein sequence ID" value="QNT58482.1"/>
    <property type="molecule type" value="Genomic_DNA"/>
</dbReference>
<evidence type="ECO:0000313" key="2">
    <source>
        <dbReference type="Proteomes" id="UP000516412"/>
    </source>
</evidence>
<dbReference type="RefSeq" id="WP_377057631.1">
    <property type="nucleotide sequence ID" value="NZ_CP060414.2"/>
</dbReference>
<dbReference type="Proteomes" id="UP000516412">
    <property type="component" value="Chromosome"/>
</dbReference>
<dbReference type="AlphaFoldDB" id="A0A7H1MA17"/>
<proteinExistence type="predicted"/>
<keyword evidence="2" id="KW-1185">Reference proteome</keyword>
<reference evidence="1" key="1">
    <citation type="submission" date="2024-06" db="EMBL/GenBank/DDBJ databases">
        <title>Complete Genome Sequence of mouse commensal type strain Neisseria musculi.</title>
        <authorList>
            <person name="Thapa E."/>
            <person name="Aluvathingal J."/>
            <person name="Nadendla S."/>
            <person name="Mehta A."/>
            <person name="Tettelin H."/>
            <person name="Weyand N.J."/>
        </authorList>
    </citation>
    <scope>NUCLEOTIDE SEQUENCE</scope>
    <source>
        <strain evidence="1">NW831</strain>
    </source>
</reference>
<gene>
    <name evidence="1" type="ORF">H7A79_0199</name>
</gene>
<organism evidence="1 2">
    <name type="scientific">Neisseria musculi</name>
    <dbReference type="NCBI Taxonomy" id="1815583"/>
    <lineage>
        <taxon>Bacteria</taxon>
        <taxon>Pseudomonadati</taxon>
        <taxon>Pseudomonadota</taxon>
        <taxon>Betaproteobacteria</taxon>
        <taxon>Neisseriales</taxon>
        <taxon>Neisseriaceae</taxon>
        <taxon>Neisseria</taxon>
    </lineage>
</organism>
<name>A0A7H1MA17_9NEIS</name>
<protein>
    <submittedName>
        <fullName evidence="1">Uncharacterized protein</fullName>
    </submittedName>
</protein>
<evidence type="ECO:0000313" key="1">
    <source>
        <dbReference type="EMBL" id="QNT58482.1"/>
    </source>
</evidence>
<accession>A0A7H1MA17</accession>